<proteinExistence type="predicted"/>
<accession>A0A926NBP8</accession>
<dbReference type="EMBL" id="JACXAI010000017">
    <property type="protein sequence ID" value="MBD1381307.1"/>
    <property type="molecule type" value="Genomic_DNA"/>
</dbReference>
<dbReference type="InterPro" id="IPR046342">
    <property type="entry name" value="CBS_dom_sf"/>
</dbReference>
<dbReference type="PROSITE" id="PS51371">
    <property type="entry name" value="CBS"/>
    <property type="match status" value="2"/>
</dbReference>
<organism evidence="4 5">
    <name type="scientific">Metabacillus arenae</name>
    <dbReference type="NCBI Taxonomy" id="2771434"/>
    <lineage>
        <taxon>Bacteria</taxon>
        <taxon>Bacillati</taxon>
        <taxon>Bacillota</taxon>
        <taxon>Bacilli</taxon>
        <taxon>Bacillales</taxon>
        <taxon>Bacillaceae</taxon>
        <taxon>Metabacillus</taxon>
    </lineage>
</organism>
<dbReference type="Proteomes" id="UP000626844">
    <property type="component" value="Unassembled WGS sequence"/>
</dbReference>
<keyword evidence="5" id="KW-1185">Reference proteome</keyword>
<dbReference type="CDD" id="cd04622">
    <property type="entry name" value="CBS_pair_HRP1_like"/>
    <property type="match status" value="1"/>
</dbReference>
<evidence type="ECO:0000313" key="4">
    <source>
        <dbReference type="EMBL" id="MBD1381307.1"/>
    </source>
</evidence>
<dbReference type="SUPFAM" id="SSF54631">
    <property type="entry name" value="CBS-domain pair"/>
    <property type="match status" value="1"/>
</dbReference>
<dbReference type="Gene3D" id="3.10.580.10">
    <property type="entry name" value="CBS-domain"/>
    <property type="match status" value="1"/>
</dbReference>
<evidence type="ECO:0000256" key="2">
    <source>
        <dbReference type="PROSITE-ProRule" id="PRU00703"/>
    </source>
</evidence>
<dbReference type="PANTHER" id="PTHR43080:SF2">
    <property type="entry name" value="CBS DOMAIN-CONTAINING PROTEIN"/>
    <property type="match status" value="1"/>
</dbReference>
<dbReference type="RefSeq" id="WP_191158905.1">
    <property type="nucleotide sequence ID" value="NZ_JACXAI010000017.1"/>
</dbReference>
<comment type="caution">
    <text evidence="4">The sequence shown here is derived from an EMBL/GenBank/DDBJ whole genome shotgun (WGS) entry which is preliminary data.</text>
</comment>
<protein>
    <submittedName>
        <fullName evidence="4">CBS domain-containing protein</fullName>
    </submittedName>
</protein>
<feature type="domain" description="CBS" evidence="3">
    <location>
        <begin position="71"/>
        <end position="126"/>
    </location>
</feature>
<gene>
    <name evidence="4" type="ORF">IC621_13790</name>
</gene>
<reference evidence="4" key="1">
    <citation type="submission" date="2020-09" db="EMBL/GenBank/DDBJ databases">
        <title>A novel bacterium of genus Bacillus, isolated from South China Sea.</title>
        <authorList>
            <person name="Huang H."/>
            <person name="Mo K."/>
            <person name="Hu Y."/>
        </authorList>
    </citation>
    <scope>NUCLEOTIDE SEQUENCE</scope>
    <source>
        <strain evidence="4">IB182487</strain>
    </source>
</reference>
<dbReference type="SMART" id="SM00116">
    <property type="entry name" value="CBS"/>
    <property type="match status" value="2"/>
</dbReference>
<evidence type="ECO:0000259" key="3">
    <source>
        <dbReference type="PROSITE" id="PS51371"/>
    </source>
</evidence>
<name>A0A926NBP8_9BACI</name>
<dbReference type="Pfam" id="PF00571">
    <property type="entry name" value="CBS"/>
    <property type="match status" value="2"/>
</dbReference>
<evidence type="ECO:0000313" key="5">
    <source>
        <dbReference type="Proteomes" id="UP000626844"/>
    </source>
</evidence>
<dbReference type="InterPro" id="IPR000644">
    <property type="entry name" value="CBS_dom"/>
</dbReference>
<evidence type="ECO:0000256" key="1">
    <source>
        <dbReference type="ARBA" id="ARBA00023122"/>
    </source>
</evidence>
<dbReference type="InterPro" id="IPR051257">
    <property type="entry name" value="Diverse_CBS-Domain"/>
</dbReference>
<sequence length="134" mass="14609">MKIKEMMTDDIVYCEPNASVKEAALLMKENEIGSVPVCEDDKKVKGIISDRDIVIRCVAEEKTDASVKDVMSEDLITGQPNMSDKEASKLMADHQIRRLPIVEDGALVGMVALGDLAVEQSDKKAGEALSEISK</sequence>
<feature type="domain" description="CBS" evidence="3">
    <location>
        <begin position="7"/>
        <end position="63"/>
    </location>
</feature>
<dbReference type="PANTHER" id="PTHR43080">
    <property type="entry name" value="CBS DOMAIN-CONTAINING PROTEIN CBSX3, MITOCHONDRIAL"/>
    <property type="match status" value="1"/>
</dbReference>
<dbReference type="AlphaFoldDB" id="A0A926NBP8"/>
<keyword evidence="1 2" id="KW-0129">CBS domain</keyword>